<dbReference type="SUPFAM" id="SSF54001">
    <property type="entry name" value="Cysteine proteinases"/>
    <property type="match status" value="1"/>
</dbReference>
<dbReference type="AlphaFoldDB" id="A0A0E0F4N2"/>
<dbReference type="EnsemblPlants" id="OMERI11G08380.4">
    <property type="protein sequence ID" value="OMERI11G08380.4"/>
    <property type="gene ID" value="OMERI11G08380"/>
</dbReference>
<feature type="compositionally biased region" description="Basic and acidic residues" evidence="4">
    <location>
        <begin position="70"/>
        <end position="86"/>
    </location>
</feature>
<dbReference type="Gramene" id="OMERI11G08380.4">
    <property type="protein sequence ID" value="OMERI11G08380.4"/>
    <property type="gene ID" value="OMERI11G08380"/>
</dbReference>
<dbReference type="InterPro" id="IPR038765">
    <property type="entry name" value="Papain-like_cys_pep_sf"/>
</dbReference>
<organism evidence="6">
    <name type="scientific">Oryza meridionalis</name>
    <dbReference type="NCBI Taxonomy" id="40149"/>
    <lineage>
        <taxon>Eukaryota</taxon>
        <taxon>Viridiplantae</taxon>
        <taxon>Streptophyta</taxon>
        <taxon>Embryophyta</taxon>
        <taxon>Tracheophyta</taxon>
        <taxon>Spermatophyta</taxon>
        <taxon>Magnoliopsida</taxon>
        <taxon>Liliopsida</taxon>
        <taxon>Poales</taxon>
        <taxon>Poaceae</taxon>
        <taxon>BOP clade</taxon>
        <taxon>Oryzoideae</taxon>
        <taxon>Oryzeae</taxon>
        <taxon>Oryzinae</taxon>
        <taxon>Oryza</taxon>
    </lineage>
</organism>
<reference evidence="6" key="1">
    <citation type="submission" date="2015-04" db="UniProtKB">
        <authorList>
            <consortium name="EnsemblPlants"/>
        </authorList>
    </citation>
    <scope>IDENTIFICATION</scope>
</reference>
<dbReference type="Gramene" id="OMERI11G08380.7">
    <property type="protein sequence ID" value="OMERI11G08380.7"/>
    <property type="gene ID" value="OMERI11G08380"/>
</dbReference>
<dbReference type="EnsemblPlants" id="OMERI11G08380.7">
    <property type="protein sequence ID" value="OMERI11G08380.7"/>
    <property type="gene ID" value="OMERI11G08380"/>
</dbReference>
<dbReference type="Proteomes" id="UP000008021">
    <property type="component" value="Chromosome 11"/>
</dbReference>
<keyword evidence="2" id="KW-0645">Protease</keyword>
<dbReference type="GO" id="GO:0006508">
    <property type="term" value="P:proteolysis"/>
    <property type="evidence" value="ECO:0007669"/>
    <property type="project" value="UniProtKB-KW"/>
</dbReference>
<keyword evidence="3" id="KW-0378">Hydrolase</keyword>
<evidence type="ECO:0000256" key="3">
    <source>
        <dbReference type="ARBA" id="ARBA00022801"/>
    </source>
</evidence>
<dbReference type="PANTHER" id="PTHR34835">
    <property type="entry name" value="OS07G0283600 PROTEIN-RELATED"/>
    <property type="match status" value="1"/>
</dbReference>
<evidence type="ECO:0000313" key="6">
    <source>
        <dbReference type="EnsemblPlants" id="OMERI11G08380.10"/>
    </source>
</evidence>
<dbReference type="InterPro" id="IPR003653">
    <property type="entry name" value="Peptidase_C48_C"/>
</dbReference>
<feature type="compositionally biased region" description="Basic and acidic residues" evidence="4">
    <location>
        <begin position="1021"/>
        <end position="1045"/>
    </location>
</feature>
<feature type="domain" description="Ubiquitin-like protease family profile" evidence="5">
    <location>
        <begin position="809"/>
        <end position="908"/>
    </location>
</feature>
<sequence>MGGGGGGESEVATVATGGQEERQPPPVVKAQNKSQLPMRQKRKKVCTRVRVQDQEEDNDFMEPACQVKSKVAEKATQDHTKHKLSEQEPEDEVEEEDEDEYEDDVEDEDEEVEEDDDNDFMEPALKVKRKVPQNRKTEAMQGSKKKVASKQKLTKDVPVRKRDHFSVNTRCQPNAILEMVGSLNKPQRDRLHALGFDWVFKFRMNGLRSRELIEYLIDCLDPDSMCLDLGGRGKLPVTPDVVHCVLGLQNGHLDPPVVSDTTPLDPIREELGLGKKEKISSSSILDRIKMGGTDDFTMQCILMILVSKLLAPDSSTDITGNIVNMVSKNLEQYKDMALYKFVVDHLRWSAEKWKSGKRSTVYGCTALLVVYYLDNLLCKAMISNTNTPRSQFFNSSLIDKIENLTKSTKKDGSTSFGKLNLRCRESTCYFVSKEKVKRKVGAASGSTRKRKHIDELAAQEATVARSKEAPRFGGDFPSLRSKLGPLVESLGSTRKQIGLDALEQYDKEVEQIMGNLHKAQDRLVDVLTSLCSTSDPKIAYTRKSKKRRDGLPPLDSNAVTDKTSGSGNENTTQASIGTPPTQANDVLGDEQSRGNVESSPPMHVEDPKDAEAGQPCEPAKDAHNDNDAELSNLVDKICTNVEGLVDKICTHVESTPMLAIAPSLAANLSPAIMPIEMEKRRPLANPKYISPFKCVSIEPLWDDTGDIAMEVYKIVWNGQLPDVESAYLIDQMEGAIVWKGDELRNCFSEGGKLTNDIMLFWSTCLIFDDANYRKDSIGYREVLNSENHNLTFSFDAAVNIISRECKSFNLPNAKLSFLPTINNDHWTIFCFNFNHKRIDILDSLGHDRDEKALKAMKDRVVGRFLDVLDVMFPKKFTDVRKWKCYHACNQKQVLTNDCGFLAMKYIQFWDGKVFVKKVCPKDGTKYRAEVLYYILFHPLNEAKLPAAIERYRPKIRKISNDGGGGLTAIGKTSSTSSIAGGEGGGQSSPQGKGRDLWAAPKGRAERDASPGFPTTARRTGRREAGREGEGGREAGREEREGDGGRRGMGNEAGGSLRAAAPEVGA</sequence>
<keyword evidence="7" id="KW-1185">Reference proteome</keyword>
<evidence type="ECO:0000259" key="5">
    <source>
        <dbReference type="Pfam" id="PF02902"/>
    </source>
</evidence>
<reference evidence="6" key="2">
    <citation type="submission" date="2018-05" db="EMBL/GenBank/DDBJ databases">
        <title>OmerRS3 (Oryza meridionalis Reference Sequence Version 3).</title>
        <authorList>
            <person name="Zhang J."/>
            <person name="Kudrna D."/>
            <person name="Lee S."/>
            <person name="Talag J."/>
            <person name="Welchert J."/>
            <person name="Wing R.A."/>
        </authorList>
    </citation>
    <scope>NUCLEOTIDE SEQUENCE [LARGE SCALE GENOMIC DNA]</scope>
    <source>
        <strain evidence="6">OR44</strain>
    </source>
</reference>
<feature type="compositionally biased region" description="Polar residues" evidence="4">
    <location>
        <begin position="557"/>
        <end position="584"/>
    </location>
</feature>
<feature type="region of interest" description="Disordered" evidence="4">
    <location>
        <begin position="962"/>
        <end position="1065"/>
    </location>
</feature>
<evidence type="ECO:0000256" key="1">
    <source>
        <dbReference type="ARBA" id="ARBA00005234"/>
    </source>
</evidence>
<proteinExistence type="inferred from homology"/>
<dbReference type="Gramene" id="OMERI11G08380.10">
    <property type="protein sequence ID" value="OMERI11G08380.10"/>
    <property type="gene ID" value="OMERI11G08380"/>
</dbReference>
<name>A0A0E0F4N2_9ORYZ</name>
<accession>A0A0E0F4N2</accession>
<dbReference type="Pfam" id="PF02902">
    <property type="entry name" value="Peptidase_C48"/>
    <property type="match status" value="1"/>
</dbReference>
<protein>
    <recommendedName>
        <fullName evidence="5">Ubiquitin-like protease family profile domain-containing protein</fullName>
    </recommendedName>
</protein>
<dbReference type="EnsemblPlants" id="OMERI11G08380.10">
    <property type="protein sequence ID" value="OMERI11G08380.10"/>
    <property type="gene ID" value="OMERI11G08380"/>
</dbReference>
<feature type="compositionally biased region" description="Acidic residues" evidence="4">
    <location>
        <begin position="87"/>
        <end position="120"/>
    </location>
</feature>
<comment type="similarity">
    <text evidence="1">Belongs to the peptidase C48 family.</text>
</comment>
<dbReference type="PANTHER" id="PTHR34835:SF85">
    <property type="entry name" value="AMINOTRANSFERASE-LIKE PLANT MOBILE DOMAIN-CONTAINING PROTEIN"/>
    <property type="match status" value="1"/>
</dbReference>
<feature type="region of interest" description="Disordered" evidence="4">
    <location>
        <begin position="541"/>
        <end position="626"/>
    </location>
</feature>
<feature type="region of interest" description="Disordered" evidence="4">
    <location>
        <begin position="1"/>
        <end position="153"/>
    </location>
</feature>
<evidence type="ECO:0000256" key="4">
    <source>
        <dbReference type="SAM" id="MobiDB-lite"/>
    </source>
</evidence>
<dbReference type="GO" id="GO:0008234">
    <property type="term" value="F:cysteine-type peptidase activity"/>
    <property type="evidence" value="ECO:0007669"/>
    <property type="project" value="InterPro"/>
</dbReference>
<dbReference type="Gene3D" id="3.40.395.10">
    <property type="entry name" value="Adenoviral Proteinase, Chain A"/>
    <property type="match status" value="1"/>
</dbReference>
<evidence type="ECO:0000256" key="2">
    <source>
        <dbReference type="ARBA" id="ARBA00022670"/>
    </source>
</evidence>
<evidence type="ECO:0000313" key="7">
    <source>
        <dbReference type="Proteomes" id="UP000008021"/>
    </source>
</evidence>